<evidence type="ECO:0000256" key="2">
    <source>
        <dbReference type="ARBA" id="ARBA00007964"/>
    </source>
</evidence>
<evidence type="ECO:0000256" key="8">
    <source>
        <dbReference type="ARBA" id="ARBA00023141"/>
    </source>
</evidence>
<keyword evidence="10" id="KW-0472">Membrane</keyword>
<keyword evidence="8" id="KW-0057">Aromatic amino acid biosynthesis</keyword>
<dbReference type="EMBL" id="CABVPN010000013">
    <property type="protein sequence ID" value="VWB64489.1"/>
    <property type="molecule type" value="Genomic_DNA"/>
</dbReference>
<dbReference type="FunFam" id="3.40.50.720:FF:000208">
    <property type="entry name" value="Prephenate dehydrogenase"/>
    <property type="match status" value="1"/>
</dbReference>
<name>A0A6P2L0S1_9BURK</name>
<evidence type="ECO:0000313" key="12">
    <source>
        <dbReference type="EMBL" id="VWB64489.1"/>
    </source>
</evidence>
<dbReference type="Gene3D" id="3.40.50.720">
    <property type="entry name" value="NAD(P)-binding Rossmann-like Domain"/>
    <property type="match status" value="1"/>
</dbReference>
<comment type="catalytic activity">
    <reaction evidence="9">
        <text>prephenate + NAD(+) = 3-(4-hydroxyphenyl)pyruvate + CO2 + NADH</text>
        <dbReference type="Rhea" id="RHEA:13869"/>
        <dbReference type="ChEBI" id="CHEBI:16526"/>
        <dbReference type="ChEBI" id="CHEBI:29934"/>
        <dbReference type="ChEBI" id="CHEBI:36242"/>
        <dbReference type="ChEBI" id="CHEBI:57540"/>
        <dbReference type="ChEBI" id="CHEBI:57945"/>
        <dbReference type="EC" id="1.3.1.12"/>
    </reaction>
</comment>
<dbReference type="GO" id="GO:0070403">
    <property type="term" value="F:NAD+ binding"/>
    <property type="evidence" value="ECO:0007669"/>
    <property type="project" value="InterPro"/>
</dbReference>
<evidence type="ECO:0000256" key="3">
    <source>
        <dbReference type="ARBA" id="ARBA00012068"/>
    </source>
</evidence>
<dbReference type="Pfam" id="PF20463">
    <property type="entry name" value="PDH_C"/>
    <property type="match status" value="1"/>
</dbReference>
<dbReference type="FunFam" id="1.10.3660.10:FF:000003">
    <property type="entry name" value="Prephenate dehydrogenase"/>
    <property type="match status" value="1"/>
</dbReference>
<dbReference type="GO" id="GO:0004665">
    <property type="term" value="F:prephenate dehydrogenase (NADP+) activity"/>
    <property type="evidence" value="ECO:0007669"/>
    <property type="project" value="InterPro"/>
</dbReference>
<keyword evidence="7" id="KW-0520">NAD</keyword>
<organism evidence="12 13">
    <name type="scientific">Burkholderia diffusa</name>
    <dbReference type="NCBI Taxonomy" id="488732"/>
    <lineage>
        <taxon>Bacteria</taxon>
        <taxon>Pseudomonadati</taxon>
        <taxon>Pseudomonadota</taxon>
        <taxon>Betaproteobacteria</taxon>
        <taxon>Burkholderiales</taxon>
        <taxon>Burkholderiaceae</taxon>
        <taxon>Burkholderia</taxon>
        <taxon>Burkholderia cepacia complex</taxon>
    </lineage>
</organism>
<dbReference type="SUPFAM" id="SSF48179">
    <property type="entry name" value="6-phosphogluconate dehydrogenase C-terminal domain-like"/>
    <property type="match status" value="1"/>
</dbReference>
<keyword evidence="13" id="KW-1185">Reference proteome</keyword>
<dbReference type="PROSITE" id="PS51176">
    <property type="entry name" value="PDH_ADH"/>
    <property type="match status" value="1"/>
</dbReference>
<dbReference type="Pfam" id="PF02153">
    <property type="entry name" value="PDH_N"/>
    <property type="match status" value="1"/>
</dbReference>
<comment type="similarity">
    <text evidence="2">Belongs to the prephenate/arogenate dehydrogenase family.</text>
</comment>
<evidence type="ECO:0000256" key="1">
    <source>
        <dbReference type="ARBA" id="ARBA00005067"/>
    </source>
</evidence>
<dbReference type="InterPro" id="IPR050812">
    <property type="entry name" value="Preph/Arog_dehydrog"/>
</dbReference>
<dbReference type="GO" id="GO:0008977">
    <property type="term" value="F:prephenate dehydrogenase (NAD+) activity"/>
    <property type="evidence" value="ECO:0007669"/>
    <property type="project" value="UniProtKB-EC"/>
</dbReference>
<keyword evidence="5" id="KW-0028">Amino-acid biosynthesis</keyword>
<sequence length="338" mass="35396">MQVAPGAGPLPGIWTSVRGASFRARHLALVVSGFAFNKLVIFGVGLIGGSLARALRERTPGGAGEVVGVGRSRATVDRALALGVIDRAVALDDDAQLRDALAGADLVLLAAPVAQTGPLLARIAPWLDAATIVTDAGSTKSDVVTAARDAFGARIAQFVPGHPIAGRESSGVEAALPDLYVGRNVVLCPLPENAPEAVARIDAMWRATGADVRTMSTAQHDRVFASISHLPHVLSFALVEQILGETDAELKFSYAAGGFRDFTRIAASSPEMWRDVCVANRAALLDELDGYTRVLARLRAAIDAGDGAALEAVFTRSRAARKAWQERGAQPAAEPVKK</sequence>
<reference evidence="12 13" key="1">
    <citation type="submission" date="2019-09" db="EMBL/GenBank/DDBJ databases">
        <authorList>
            <person name="Depoorter E."/>
        </authorList>
    </citation>
    <scope>NUCLEOTIDE SEQUENCE [LARGE SCALE GENOMIC DNA]</scope>
    <source>
        <strain evidence="12">LMG 24065</strain>
    </source>
</reference>
<dbReference type="EC" id="1.3.1.12" evidence="3"/>
<dbReference type="GO" id="GO:0006571">
    <property type="term" value="P:tyrosine biosynthetic process"/>
    <property type="evidence" value="ECO:0007669"/>
    <property type="project" value="UniProtKB-KW"/>
</dbReference>
<gene>
    <name evidence="12" type="ORF">BDI24065_03024</name>
</gene>
<evidence type="ECO:0000313" key="13">
    <source>
        <dbReference type="Proteomes" id="UP000494125"/>
    </source>
</evidence>
<proteinExistence type="inferred from homology"/>
<feature type="domain" description="Prephenate/arogenate dehydrogenase" evidence="11">
    <location>
        <begin position="37"/>
        <end position="332"/>
    </location>
</feature>
<evidence type="ECO:0000256" key="5">
    <source>
        <dbReference type="ARBA" id="ARBA00022605"/>
    </source>
</evidence>
<accession>A0A6P2L0S1</accession>
<dbReference type="AlphaFoldDB" id="A0A6P2L0S1"/>
<feature type="transmembrane region" description="Helical" evidence="10">
    <location>
        <begin position="27"/>
        <end position="48"/>
    </location>
</feature>
<dbReference type="Proteomes" id="UP000494125">
    <property type="component" value="Unassembled WGS sequence"/>
</dbReference>
<comment type="pathway">
    <text evidence="1">Amino-acid biosynthesis; L-tyrosine biosynthesis; (4-hydroxyphenyl)pyruvate from prephenate (NAD(+) route): step 1/1.</text>
</comment>
<evidence type="ECO:0000256" key="4">
    <source>
        <dbReference type="ARBA" id="ARBA00022498"/>
    </source>
</evidence>
<dbReference type="PANTHER" id="PTHR21363">
    <property type="entry name" value="PREPHENATE DEHYDROGENASE"/>
    <property type="match status" value="1"/>
</dbReference>
<keyword evidence="6" id="KW-0560">Oxidoreductase</keyword>
<evidence type="ECO:0000256" key="9">
    <source>
        <dbReference type="ARBA" id="ARBA00049260"/>
    </source>
</evidence>
<dbReference type="Gene3D" id="1.10.3660.10">
    <property type="entry name" value="6-phosphogluconate dehydrogenase C-terminal like domain"/>
    <property type="match status" value="1"/>
</dbReference>
<evidence type="ECO:0000256" key="6">
    <source>
        <dbReference type="ARBA" id="ARBA00023002"/>
    </source>
</evidence>
<dbReference type="InterPro" id="IPR003099">
    <property type="entry name" value="Prephen_DH"/>
</dbReference>
<evidence type="ECO:0000259" key="11">
    <source>
        <dbReference type="PROSITE" id="PS51176"/>
    </source>
</evidence>
<protein>
    <recommendedName>
        <fullName evidence="3">prephenate dehydrogenase</fullName>
        <ecNumber evidence="3">1.3.1.12</ecNumber>
    </recommendedName>
</protein>
<dbReference type="PANTHER" id="PTHR21363:SF0">
    <property type="entry name" value="PREPHENATE DEHYDROGENASE [NADP(+)]"/>
    <property type="match status" value="1"/>
</dbReference>
<dbReference type="InterPro" id="IPR046826">
    <property type="entry name" value="PDH_N"/>
</dbReference>
<dbReference type="InterPro" id="IPR046825">
    <property type="entry name" value="PDH_C"/>
</dbReference>
<dbReference type="SUPFAM" id="SSF51735">
    <property type="entry name" value="NAD(P)-binding Rossmann-fold domains"/>
    <property type="match status" value="1"/>
</dbReference>
<dbReference type="InterPro" id="IPR008927">
    <property type="entry name" value="6-PGluconate_DH-like_C_sf"/>
</dbReference>
<dbReference type="InterPro" id="IPR036291">
    <property type="entry name" value="NAD(P)-bd_dom_sf"/>
</dbReference>
<keyword evidence="4" id="KW-0827">Tyrosine biosynthesis</keyword>
<keyword evidence="10" id="KW-0812">Transmembrane</keyword>
<evidence type="ECO:0000256" key="7">
    <source>
        <dbReference type="ARBA" id="ARBA00023027"/>
    </source>
</evidence>
<keyword evidence="10" id="KW-1133">Transmembrane helix</keyword>
<evidence type="ECO:0000256" key="10">
    <source>
        <dbReference type="SAM" id="Phobius"/>
    </source>
</evidence>